<dbReference type="PANTHER" id="PTHR43071:SF1">
    <property type="entry name" value="2-AMINO-4-HYDROXY-6-HYDROXYMETHYLDIHYDROPTERIDINE PYROPHOSPHOKINASE"/>
    <property type="match status" value="1"/>
</dbReference>
<feature type="domain" description="7,8-dihydro-6-hydroxymethylpterin-pyrophosphokinase" evidence="13">
    <location>
        <begin position="95"/>
        <end position="106"/>
    </location>
</feature>
<gene>
    <name evidence="14" type="ORF">AKJ29_15030</name>
</gene>
<dbReference type="OrthoDB" id="9808041at2"/>
<evidence type="ECO:0000256" key="5">
    <source>
        <dbReference type="ARBA" id="ARBA00022679"/>
    </source>
</evidence>
<comment type="similarity">
    <text evidence="2">Belongs to the HPPK family.</text>
</comment>
<name>A0A0P7IWQ7_9RHOB</name>
<keyword evidence="6" id="KW-0547">Nucleotide-binding</keyword>
<evidence type="ECO:0000256" key="8">
    <source>
        <dbReference type="ARBA" id="ARBA00022840"/>
    </source>
</evidence>
<organism evidence="14 15">
    <name type="scientific">Aliiroseovarius crassostreae</name>
    <dbReference type="NCBI Taxonomy" id="154981"/>
    <lineage>
        <taxon>Bacteria</taxon>
        <taxon>Pseudomonadati</taxon>
        <taxon>Pseudomonadota</taxon>
        <taxon>Alphaproteobacteria</taxon>
        <taxon>Rhodobacterales</taxon>
        <taxon>Paracoccaceae</taxon>
        <taxon>Aliiroseovarius</taxon>
    </lineage>
</organism>
<dbReference type="UniPathway" id="UPA00077">
    <property type="reaction ID" value="UER00155"/>
</dbReference>
<keyword evidence="5" id="KW-0808">Transferase</keyword>
<evidence type="ECO:0000256" key="9">
    <source>
        <dbReference type="ARBA" id="ARBA00022909"/>
    </source>
</evidence>
<keyword evidence="8" id="KW-0067">ATP-binding</keyword>
<accession>A0A0P7IWQ7</accession>
<dbReference type="InterPro" id="IPR000550">
    <property type="entry name" value="Hppk"/>
</dbReference>
<dbReference type="SUPFAM" id="SSF55083">
    <property type="entry name" value="6-hydroxymethyl-7,8-dihydropterin pyrophosphokinase, HPPK"/>
    <property type="match status" value="1"/>
</dbReference>
<comment type="caution">
    <text evidence="14">The sequence shown here is derived from an EMBL/GenBank/DDBJ whole genome shotgun (WGS) entry which is preliminary data.</text>
</comment>
<comment type="function">
    <text evidence="10">Catalyzes the transfer of pyrophosphate from adenosine triphosphate (ATP) to 6-hydroxymethyl-7,8-dihydropterin, an enzymatic step in folate biosynthesis pathway.</text>
</comment>
<dbReference type="EMBL" id="LKBA01000004">
    <property type="protein sequence ID" value="KPN63983.1"/>
    <property type="molecule type" value="Genomic_DNA"/>
</dbReference>
<dbReference type="CDD" id="cd00483">
    <property type="entry name" value="HPPK"/>
    <property type="match status" value="1"/>
</dbReference>
<evidence type="ECO:0000256" key="1">
    <source>
        <dbReference type="ARBA" id="ARBA00005051"/>
    </source>
</evidence>
<dbReference type="STRING" id="154981.AKJ29_15030"/>
<evidence type="ECO:0000256" key="3">
    <source>
        <dbReference type="ARBA" id="ARBA00013253"/>
    </source>
</evidence>
<dbReference type="GO" id="GO:0046654">
    <property type="term" value="P:tetrahydrofolate biosynthetic process"/>
    <property type="evidence" value="ECO:0007669"/>
    <property type="project" value="UniProtKB-UniPathway"/>
</dbReference>
<evidence type="ECO:0000313" key="15">
    <source>
        <dbReference type="Proteomes" id="UP000050471"/>
    </source>
</evidence>
<evidence type="ECO:0000313" key="14">
    <source>
        <dbReference type="EMBL" id="KPN63983.1"/>
    </source>
</evidence>
<dbReference type="PANTHER" id="PTHR43071">
    <property type="entry name" value="2-AMINO-4-HYDROXY-6-HYDROXYMETHYLDIHYDROPTERIDINE PYROPHOSPHOKINASE"/>
    <property type="match status" value="1"/>
</dbReference>
<dbReference type="NCBIfam" id="TIGR01498">
    <property type="entry name" value="folK"/>
    <property type="match status" value="1"/>
</dbReference>
<evidence type="ECO:0000256" key="4">
    <source>
        <dbReference type="ARBA" id="ARBA00016218"/>
    </source>
</evidence>
<keyword evidence="7 14" id="KW-0418">Kinase</keyword>
<evidence type="ECO:0000256" key="7">
    <source>
        <dbReference type="ARBA" id="ARBA00022777"/>
    </source>
</evidence>
<evidence type="ECO:0000256" key="12">
    <source>
        <dbReference type="ARBA" id="ARBA00033413"/>
    </source>
</evidence>
<dbReference type="GO" id="GO:0005524">
    <property type="term" value="F:ATP binding"/>
    <property type="evidence" value="ECO:0007669"/>
    <property type="project" value="UniProtKB-KW"/>
</dbReference>
<dbReference type="Pfam" id="PF01288">
    <property type="entry name" value="HPPK"/>
    <property type="match status" value="1"/>
</dbReference>
<comment type="pathway">
    <text evidence="1">Cofactor biosynthesis; tetrahydrofolate biosynthesis; 2-amino-4-hydroxy-6-hydroxymethyl-7,8-dihydropteridine diphosphate from 7,8-dihydroneopterin triphosphate: step 4/4.</text>
</comment>
<dbReference type="InterPro" id="IPR035907">
    <property type="entry name" value="Hppk_sf"/>
</dbReference>
<dbReference type="GO" id="GO:0046656">
    <property type="term" value="P:folic acid biosynthetic process"/>
    <property type="evidence" value="ECO:0007669"/>
    <property type="project" value="UniProtKB-KW"/>
</dbReference>
<sequence length="192" mass="21263">MDKYSIKRLVALGSNTSSDLALSHGLVRDAILQLEGEGIRINAISRFYRTPCFPAGAGPDFVNAAIEVQSPLSDRALLDLFHEVEAMFGRTRPSRWAPRSLDIDLLASGETVAPNPEVLREWIELPLEVQKREAPDRLILPHPRLQDRGFVLIPLLDIAPDWCHPLLGKTVTELCEALSDAEKAEIVPIELG</sequence>
<dbReference type="Gene3D" id="3.30.70.560">
    <property type="entry name" value="7,8-Dihydro-6-hydroxymethylpterin-pyrophosphokinase HPPK"/>
    <property type="match status" value="1"/>
</dbReference>
<evidence type="ECO:0000256" key="6">
    <source>
        <dbReference type="ARBA" id="ARBA00022741"/>
    </source>
</evidence>
<dbReference type="AlphaFoldDB" id="A0A0P7IWQ7"/>
<protein>
    <recommendedName>
        <fullName evidence="4">2-amino-4-hydroxy-6-hydroxymethyldihydropteridine pyrophosphokinase</fullName>
        <ecNumber evidence="3">2.7.6.3</ecNumber>
    </recommendedName>
    <alternativeName>
        <fullName evidence="11">6-hydroxymethyl-7,8-dihydropterin pyrophosphokinase</fullName>
    </alternativeName>
    <alternativeName>
        <fullName evidence="12">7,8-dihydro-6-hydroxymethylpterin-pyrophosphokinase</fullName>
    </alternativeName>
</protein>
<keyword evidence="15" id="KW-1185">Reference proteome</keyword>
<dbReference type="Proteomes" id="UP000050471">
    <property type="component" value="Unassembled WGS sequence"/>
</dbReference>
<evidence type="ECO:0000256" key="10">
    <source>
        <dbReference type="ARBA" id="ARBA00029409"/>
    </source>
</evidence>
<evidence type="ECO:0000256" key="2">
    <source>
        <dbReference type="ARBA" id="ARBA00005810"/>
    </source>
</evidence>
<dbReference type="EC" id="2.7.6.3" evidence="3"/>
<evidence type="ECO:0000259" key="13">
    <source>
        <dbReference type="PROSITE" id="PS00794"/>
    </source>
</evidence>
<dbReference type="PROSITE" id="PS00794">
    <property type="entry name" value="HPPK"/>
    <property type="match status" value="1"/>
</dbReference>
<proteinExistence type="inferred from homology"/>
<dbReference type="GO" id="GO:0003848">
    <property type="term" value="F:2-amino-4-hydroxy-6-hydroxymethyldihydropteridine diphosphokinase activity"/>
    <property type="evidence" value="ECO:0007669"/>
    <property type="project" value="UniProtKB-EC"/>
</dbReference>
<keyword evidence="9" id="KW-0289">Folate biosynthesis</keyword>
<dbReference type="GO" id="GO:0016301">
    <property type="term" value="F:kinase activity"/>
    <property type="evidence" value="ECO:0007669"/>
    <property type="project" value="UniProtKB-KW"/>
</dbReference>
<dbReference type="RefSeq" id="WP_055187789.1">
    <property type="nucleotide sequence ID" value="NZ_FPBS01000004.1"/>
</dbReference>
<reference evidence="14 15" key="1">
    <citation type="submission" date="2015-09" db="EMBL/GenBank/DDBJ databases">
        <title>Draft genome sequence of Aliiroseovarius crassostreae CV919-312TSm, the causative agent of Roseovarius Oyster Disease (formerly Juvenile Oyster Disease).</title>
        <authorList>
            <person name="Kessner L."/>
            <person name="Spinard E."/>
            <person name="Nelson D."/>
        </authorList>
    </citation>
    <scope>NUCLEOTIDE SEQUENCE [LARGE SCALE GENOMIC DNA]</scope>
    <source>
        <strain evidence="14 15">CV919-312</strain>
    </source>
</reference>
<evidence type="ECO:0000256" key="11">
    <source>
        <dbReference type="ARBA" id="ARBA00029766"/>
    </source>
</evidence>